<keyword evidence="1" id="KW-0343">GTPase activation</keyword>
<dbReference type="SUPFAM" id="SSF47923">
    <property type="entry name" value="Ypt/Rab-GAP domain of gyp1p"/>
    <property type="match status" value="2"/>
</dbReference>
<dbReference type="InterPro" id="IPR000195">
    <property type="entry name" value="Rab-GAP-TBC_dom"/>
</dbReference>
<evidence type="ECO:0000256" key="1">
    <source>
        <dbReference type="ARBA" id="ARBA00022468"/>
    </source>
</evidence>
<dbReference type="PROSITE" id="PS50086">
    <property type="entry name" value="TBC_RABGAP"/>
    <property type="match status" value="1"/>
</dbReference>
<comment type="caution">
    <text evidence="4">The sequence shown here is derived from an EMBL/GenBank/DDBJ whole genome shotgun (WGS) entry which is preliminary data.</text>
</comment>
<accession>A0AAV4RZZ1</accession>
<protein>
    <submittedName>
        <fullName evidence="4">TBC1 domain family member 20</fullName>
    </submittedName>
</protein>
<keyword evidence="2" id="KW-0812">Transmembrane</keyword>
<reference evidence="4 5" key="1">
    <citation type="submission" date="2021-06" db="EMBL/GenBank/DDBJ databases">
        <title>Caerostris extrusa draft genome.</title>
        <authorList>
            <person name="Kono N."/>
            <person name="Arakawa K."/>
        </authorList>
    </citation>
    <scope>NUCLEOTIDE SEQUENCE [LARGE SCALE GENOMIC DNA]</scope>
</reference>
<keyword evidence="5" id="KW-1185">Reference proteome</keyword>
<feature type="transmembrane region" description="Helical" evidence="2">
    <location>
        <begin position="541"/>
        <end position="561"/>
    </location>
</feature>
<dbReference type="AlphaFoldDB" id="A0AAV4RZZ1"/>
<dbReference type="Gene3D" id="1.10.8.1310">
    <property type="match status" value="1"/>
</dbReference>
<keyword evidence="2" id="KW-1133">Transmembrane helix</keyword>
<dbReference type="Proteomes" id="UP001054945">
    <property type="component" value="Unassembled WGS sequence"/>
</dbReference>
<feature type="transmembrane region" description="Helical" evidence="2">
    <location>
        <begin position="403"/>
        <end position="423"/>
    </location>
</feature>
<dbReference type="Pfam" id="PF00566">
    <property type="entry name" value="RabGAP-TBC"/>
    <property type="match status" value="1"/>
</dbReference>
<evidence type="ECO:0000313" key="5">
    <source>
        <dbReference type="Proteomes" id="UP001054945"/>
    </source>
</evidence>
<name>A0AAV4RZZ1_CAEEX</name>
<dbReference type="EMBL" id="BPLR01008796">
    <property type="protein sequence ID" value="GIY27274.1"/>
    <property type="molecule type" value="Genomic_DNA"/>
</dbReference>
<keyword evidence="2" id="KW-0472">Membrane</keyword>
<evidence type="ECO:0000259" key="3">
    <source>
        <dbReference type="PROSITE" id="PS50086"/>
    </source>
</evidence>
<dbReference type="InterPro" id="IPR045913">
    <property type="entry name" value="TBC20/Gyp8-like"/>
</dbReference>
<organism evidence="4 5">
    <name type="scientific">Caerostris extrusa</name>
    <name type="common">Bark spider</name>
    <name type="synonym">Caerostris bankana</name>
    <dbReference type="NCBI Taxonomy" id="172846"/>
    <lineage>
        <taxon>Eukaryota</taxon>
        <taxon>Metazoa</taxon>
        <taxon>Ecdysozoa</taxon>
        <taxon>Arthropoda</taxon>
        <taxon>Chelicerata</taxon>
        <taxon>Arachnida</taxon>
        <taxon>Araneae</taxon>
        <taxon>Araneomorphae</taxon>
        <taxon>Entelegynae</taxon>
        <taxon>Araneoidea</taxon>
        <taxon>Araneidae</taxon>
        <taxon>Caerostris</taxon>
    </lineage>
</organism>
<dbReference type="PANTHER" id="PTHR20913:SF7">
    <property type="entry name" value="RE60063P"/>
    <property type="match status" value="1"/>
</dbReference>
<gene>
    <name evidence="4" type="primary">TBC1D20</name>
    <name evidence="4" type="ORF">CEXT_666521</name>
</gene>
<dbReference type="InterPro" id="IPR035969">
    <property type="entry name" value="Rab-GAP_TBC_sf"/>
</dbReference>
<dbReference type="Gene3D" id="1.10.472.80">
    <property type="entry name" value="Ypt/Rab-GAP domain of gyp1p, domain 3"/>
    <property type="match status" value="1"/>
</dbReference>
<dbReference type="SMART" id="SM00164">
    <property type="entry name" value="TBC"/>
    <property type="match status" value="1"/>
</dbReference>
<dbReference type="FunFam" id="1.10.8.1310:FF:000001">
    <property type="entry name" value="TBC1 domain family, member 20"/>
    <property type="match status" value="1"/>
</dbReference>
<feature type="domain" description="Rab-GAP TBC" evidence="3">
    <location>
        <begin position="257"/>
        <end position="443"/>
    </location>
</feature>
<evidence type="ECO:0000256" key="2">
    <source>
        <dbReference type="SAM" id="Phobius"/>
    </source>
</evidence>
<sequence>MSDSLDGVNVDSGIETDVKVGKSFECSDICDEILDSEDFQFDLGDMNHTGSEDENFAHNLSACTDEIIKGLDSISCSSIEHNSNNIHDPPDLEDEYTTNSEIQPCELVDNVMHHADQCSKDENGDVLIKPSDNYNISPDTEKICKEVIEAIDVLNGLTTNIPTNDTQCSKDEDGDVLIKPSDNYNISSDTEKICKEVIEAIDVLNGLTTNIPTNDINKIATTRHNVYSKKKLKKILQALEIGDTDFLKSAAISQGGLLNDDIRKKVWPKLVGVDMIETSPRPCQSEIEAHPYYNQVVLDVNRSLKRFPPSIKEAQRLTMLDQLVFLIMRVLCRHPEMHYYQGYHDICVTFLLVLGEETAYHVVEKLSRTHLNVFMEKNMEPTIHLLEYLFVLIGKRNPLLKNFLLKSEVGVVYCLSWLITWFGHVLNDYDTVVRLFDFFIVSHPWMPVYLTSAIVLHRELDILKQDCEMASVHSFLSQIPDDLPFEELIVHSRILFDSYEPNVLAIEHPYVKRTQLKPKKGWTILQTVSRKIKSAVPANSITLPVVIAAAFLVTAILYQAYKE</sequence>
<proteinExistence type="predicted"/>
<dbReference type="PANTHER" id="PTHR20913">
    <property type="entry name" value="TBC1 DOMAIN FAMILY MEMBER 20/GTPASE"/>
    <property type="match status" value="1"/>
</dbReference>
<dbReference type="GO" id="GO:0005096">
    <property type="term" value="F:GTPase activator activity"/>
    <property type="evidence" value="ECO:0007669"/>
    <property type="project" value="UniProtKB-KW"/>
</dbReference>
<evidence type="ECO:0000313" key="4">
    <source>
        <dbReference type="EMBL" id="GIY27274.1"/>
    </source>
</evidence>
<dbReference type="GO" id="GO:0006888">
    <property type="term" value="P:endoplasmic reticulum to Golgi vesicle-mediated transport"/>
    <property type="evidence" value="ECO:0007669"/>
    <property type="project" value="TreeGrafter"/>
</dbReference>
<dbReference type="GO" id="GO:0005789">
    <property type="term" value="C:endoplasmic reticulum membrane"/>
    <property type="evidence" value="ECO:0007669"/>
    <property type="project" value="TreeGrafter"/>
</dbReference>